<evidence type="ECO:0000256" key="3">
    <source>
        <dbReference type="ARBA" id="ARBA00022692"/>
    </source>
</evidence>
<dbReference type="InterPro" id="IPR014743">
    <property type="entry name" value="Cl-channel_core"/>
</dbReference>
<dbReference type="PANTHER" id="PTHR45720">
    <property type="entry name" value="CHLORIDE CHANNEL PROTEIN 2"/>
    <property type="match status" value="1"/>
</dbReference>
<feature type="transmembrane region" description="Helical" evidence="9">
    <location>
        <begin position="229"/>
        <end position="250"/>
    </location>
</feature>
<feature type="transmembrane region" description="Helical" evidence="9">
    <location>
        <begin position="275"/>
        <end position="295"/>
    </location>
</feature>
<comment type="subcellular location">
    <subcellularLocation>
        <location evidence="1">Membrane</location>
        <topology evidence="1">Multi-pass membrane protein</topology>
    </subcellularLocation>
</comment>
<dbReference type="PANTHER" id="PTHR45720:SF5">
    <property type="entry name" value="CHLORIDE CHANNEL PROTEIN"/>
    <property type="match status" value="1"/>
</dbReference>
<keyword evidence="6" id="KW-0406">Ion transport</keyword>
<dbReference type="FunFam" id="1.10.3080.10:FF:000020">
    <property type="entry name" value="Chloride channel protein"/>
    <property type="match status" value="1"/>
</dbReference>
<dbReference type="GO" id="GO:0005247">
    <property type="term" value="F:voltage-gated chloride channel activity"/>
    <property type="evidence" value="ECO:0007669"/>
    <property type="project" value="TreeGrafter"/>
</dbReference>
<keyword evidence="3 9" id="KW-0812">Transmembrane</keyword>
<dbReference type="PRINTS" id="PR00762">
    <property type="entry name" value="CLCHANNEL"/>
</dbReference>
<feature type="transmembrane region" description="Helical" evidence="9">
    <location>
        <begin position="456"/>
        <end position="481"/>
    </location>
</feature>
<keyword evidence="4" id="KW-0677">Repeat</keyword>
<feature type="transmembrane region" description="Helical" evidence="9">
    <location>
        <begin position="43"/>
        <end position="64"/>
    </location>
</feature>
<dbReference type="InterPro" id="IPR046342">
    <property type="entry name" value="CBS_dom_sf"/>
</dbReference>
<feature type="transmembrane region" description="Helical" evidence="9">
    <location>
        <begin position="193"/>
        <end position="217"/>
    </location>
</feature>
<evidence type="ECO:0000256" key="6">
    <source>
        <dbReference type="ARBA" id="ARBA00023065"/>
    </source>
</evidence>
<evidence type="ECO:0000256" key="1">
    <source>
        <dbReference type="ARBA" id="ARBA00004141"/>
    </source>
</evidence>
<keyword evidence="7 9" id="KW-0472">Membrane</keyword>
<dbReference type="WBParaSite" id="PSAMB.scaffold5327size12943.g26402.t2">
    <property type="protein sequence ID" value="PSAMB.scaffold5327size12943.g26402.t2"/>
    <property type="gene ID" value="PSAMB.scaffold5327size12943.g26402"/>
</dbReference>
<evidence type="ECO:0000313" key="10">
    <source>
        <dbReference type="Proteomes" id="UP000887566"/>
    </source>
</evidence>
<dbReference type="SUPFAM" id="SSF81340">
    <property type="entry name" value="Clc chloride channel"/>
    <property type="match status" value="1"/>
</dbReference>
<evidence type="ECO:0000256" key="5">
    <source>
        <dbReference type="ARBA" id="ARBA00022989"/>
    </source>
</evidence>
<evidence type="ECO:0000256" key="9">
    <source>
        <dbReference type="SAM" id="Phobius"/>
    </source>
</evidence>
<proteinExistence type="predicted"/>
<dbReference type="Pfam" id="PF00654">
    <property type="entry name" value="Voltage_CLC"/>
    <property type="match status" value="1"/>
</dbReference>
<feature type="transmembrane region" description="Helical" evidence="9">
    <location>
        <begin position="389"/>
        <end position="410"/>
    </location>
</feature>
<dbReference type="Gene3D" id="3.10.580.10">
    <property type="entry name" value="CBS-domain"/>
    <property type="match status" value="1"/>
</dbReference>
<keyword evidence="10" id="KW-1185">Reference proteome</keyword>
<dbReference type="Proteomes" id="UP000887566">
    <property type="component" value="Unplaced"/>
</dbReference>
<accession>A0A914WW06</accession>
<evidence type="ECO:0000256" key="7">
    <source>
        <dbReference type="ARBA" id="ARBA00023136"/>
    </source>
</evidence>
<dbReference type="GO" id="GO:0005886">
    <property type="term" value="C:plasma membrane"/>
    <property type="evidence" value="ECO:0007669"/>
    <property type="project" value="TreeGrafter"/>
</dbReference>
<evidence type="ECO:0000256" key="2">
    <source>
        <dbReference type="ARBA" id="ARBA00022448"/>
    </source>
</evidence>
<feature type="transmembrane region" description="Helical" evidence="9">
    <location>
        <begin position="85"/>
        <end position="109"/>
    </location>
</feature>
<reference evidence="11" key="1">
    <citation type="submission" date="2022-11" db="UniProtKB">
        <authorList>
            <consortium name="WormBaseParasite"/>
        </authorList>
    </citation>
    <scope>IDENTIFICATION</scope>
</reference>
<feature type="transmembrane region" description="Helical" evidence="9">
    <location>
        <begin position="315"/>
        <end position="333"/>
    </location>
</feature>
<evidence type="ECO:0000256" key="4">
    <source>
        <dbReference type="ARBA" id="ARBA00022737"/>
    </source>
</evidence>
<protein>
    <submittedName>
        <fullName evidence="11">Chloride channel protein</fullName>
    </submittedName>
</protein>
<dbReference type="CDD" id="cd03683">
    <property type="entry name" value="ClC_1_like"/>
    <property type="match status" value="1"/>
</dbReference>
<dbReference type="AlphaFoldDB" id="A0A914WW06"/>
<name>A0A914WW06_9BILA</name>
<evidence type="ECO:0000313" key="11">
    <source>
        <dbReference type="WBParaSite" id="PSAMB.scaffold5327size12943.g26402.t2"/>
    </source>
</evidence>
<dbReference type="InterPro" id="IPR001807">
    <property type="entry name" value="ClC"/>
</dbReference>
<dbReference type="InterPro" id="IPR050970">
    <property type="entry name" value="Cl_channel_volt-gated"/>
</dbReference>
<organism evidence="10 11">
    <name type="scientific">Plectus sambesii</name>
    <dbReference type="NCBI Taxonomy" id="2011161"/>
    <lineage>
        <taxon>Eukaryota</taxon>
        <taxon>Metazoa</taxon>
        <taxon>Ecdysozoa</taxon>
        <taxon>Nematoda</taxon>
        <taxon>Chromadorea</taxon>
        <taxon>Plectida</taxon>
        <taxon>Plectina</taxon>
        <taxon>Plectoidea</taxon>
        <taxon>Plectidae</taxon>
        <taxon>Plectus</taxon>
    </lineage>
</organism>
<sequence length="580" mass="64019">MADDDDYIDYDDYVFEEKKRRSSLNNFARRQCRNLAHFLVEDWCLSAVLGISMAFCSVGMDYWIEHLQQWHVTLYKYAQDISDHAAFGAWTGYVLVLVLASTIFVHYVAPQAIGSGIPEVKTIMRGVMLKEYVTFRTLISKMVGLTLSLGSGLPIGKEGPFIHVAATVGTLISKLTSSCNKGVYANESRYSEMLATACAVGVSCTFSAPVGGVLFSIEVTAVHFAVRNYWRAFFAAACSAIVFRLLRIFLQQTDTAVVAFYQTNFPQESFFPEELPIFALLGIICGFLGAFYIIVHRKISLFVKNNDLFKKIFKANLLVYPVAVTMLVTSLTYPSGYGKLIAGHLKFRDVLQDFFGSCSWHKTPGSDSDSLTCKRDLLDHWTGGANGDISIFITLLCFIVTFFLLSLICTTLPVPCGIFMPVFVIGAATGRLLGESVAILFPEGIRGIEDTQIYPGVYAIVGAAALSGACTHTVSVAVIVFELTGQITYMLPVLIAILFSNAICTYLQPSIYDSTIKMKRLPYLPAIPPSRSSVHVVKAEQIMVVNVKYITKLTTYRELRDLLAEVPNLRSFPVVTDSGS</sequence>
<keyword evidence="8" id="KW-0868">Chloride</keyword>
<keyword evidence="2" id="KW-0813">Transport</keyword>
<feature type="transmembrane region" description="Helical" evidence="9">
    <location>
        <begin position="487"/>
        <end position="507"/>
    </location>
</feature>
<evidence type="ECO:0000256" key="8">
    <source>
        <dbReference type="ARBA" id="ARBA00023214"/>
    </source>
</evidence>
<keyword evidence="5 9" id="KW-1133">Transmembrane helix</keyword>
<dbReference type="Gene3D" id="1.10.3080.10">
    <property type="entry name" value="Clc chloride channel"/>
    <property type="match status" value="1"/>
</dbReference>